<evidence type="ECO:0000256" key="1">
    <source>
        <dbReference type="ARBA" id="ARBA00005689"/>
    </source>
</evidence>
<dbReference type="InterPro" id="IPR007886">
    <property type="entry name" value="AlaDH/PNT_N"/>
</dbReference>
<evidence type="ECO:0000256" key="3">
    <source>
        <dbReference type="ARBA" id="ARBA00023002"/>
    </source>
</evidence>
<dbReference type="PANTHER" id="PTHR42795:SF1">
    <property type="entry name" value="ALANINE DEHYDROGENASE"/>
    <property type="match status" value="1"/>
</dbReference>
<dbReference type="SUPFAM" id="SSF52283">
    <property type="entry name" value="Formate/glycerate dehydrogenase catalytic domain-like"/>
    <property type="match status" value="1"/>
</dbReference>
<evidence type="ECO:0000259" key="6">
    <source>
        <dbReference type="SMART" id="SM01003"/>
    </source>
</evidence>
<dbReference type="FunFam" id="3.40.50.720:FF:000049">
    <property type="entry name" value="Alanine dehydrogenase"/>
    <property type="match status" value="1"/>
</dbReference>
<protein>
    <recommendedName>
        <fullName evidence="2">alanine dehydrogenase</fullName>
        <ecNumber evidence="2">1.4.1.1</ecNumber>
    </recommendedName>
</protein>
<dbReference type="EC" id="1.4.1.1" evidence="2"/>
<evidence type="ECO:0000259" key="5">
    <source>
        <dbReference type="SMART" id="SM01002"/>
    </source>
</evidence>
<dbReference type="AlphaFoldDB" id="A0A3B1DLD7"/>
<keyword evidence="3 7" id="KW-0560">Oxidoreductase</keyword>
<dbReference type="InterPro" id="IPR036291">
    <property type="entry name" value="NAD(P)-bd_dom_sf"/>
</dbReference>
<evidence type="ECO:0000313" key="7">
    <source>
        <dbReference type="EMBL" id="VAX32495.1"/>
    </source>
</evidence>
<dbReference type="GO" id="GO:0005886">
    <property type="term" value="C:plasma membrane"/>
    <property type="evidence" value="ECO:0007669"/>
    <property type="project" value="TreeGrafter"/>
</dbReference>
<proteinExistence type="inferred from homology"/>
<accession>A0A3B1DLD7</accession>
<dbReference type="Pfam" id="PF05222">
    <property type="entry name" value="AlaDh_PNT_N"/>
    <property type="match status" value="1"/>
</dbReference>
<evidence type="ECO:0000256" key="2">
    <source>
        <dbReference type="ARBA" id="ARBA00012897"/>
    </source>
</evidence>
<feature type="domain" description="Alanine dehydrogenase/pyridine nucleotide transhydrogenase NAD(H)-binding" evidence="5">
    <location>
        <begin position="147"/>
        <end position="295"/>
    </location>
</feature>
<dbReference type="CDD" id="cd05305">
    <property type="entry name" value="L-AlaDH"/>
    <property type="match status" value="1"/>
</dbReference>
<dbReference type="InterPro" id="IPR008141">
    <property type="entry name" value="Ala_DH"/>
</dbReference>
<feature type="domain" description="Alanine dehydrogenase/pyridine nucleotide transhydrogenase N-terminal" evidence="6">
    <location>
        <begin position="4"/>
        <end position="135"/>
    </location>
</feature>
<gene>
    <name evidence="7" type="ORF">MNBD_NITROSPIRAE02-41</name>
</gene>
<sequence length="370" mass="39793">MIIGVPKEIKKEEYRVAVTPFGVEELRRSGHTILVESGAGEGSGFSDDEYLAADADIIDREALFRKADLIVKVKEPLPPEYDLIREGQVIFTFLHLAPNRELTEVLLDKKVVAFGYETLQKDGELPLLSPMSEIAGRMAPIMGAFYLQKITGGEGVLPTGTTGVKPARLLIIGAGVVGSNAARVSVGLGMDTVIINKGVEKLRKIDEVFMGRVKTLPLTGCDIEEEIRNADIVVGAVLVPGGKAPVLISRGMLGIMKRGAVIIDVSVDQGGCVETSRPTTHDNPVYVVDGVIHYTVANMPGAYPRTSTLALTNVTLPYIRTMANKGIERAIKEDPSIKSALNTYAGEVVHKTLADSLGIPYTSIDKIMRG</sequence>
<dbReference type="SMART" id="SM01002">
    <property type="entry name" value="AlaDh_PNT_C"/>
    <property type="match status" value="1"/>
</dbReference>
<dbReference type="EMBL" id="UOGH01000257">
    <property type="protein sequence ID" value="VAX32495.1"/>
    <property type="molecule type" value="Genomic_DNA"/>
</dbReference>
<dbReference type="Gene3D" id="3.40.50.720">
    <property type="entry name" value="NAD(P)-binding Rossmann-like Domain"/>
    <property type="match status" value="2"/>
</dbReference>
<dbReference type="SMART" id="SM01003">
    <property type="entry name" value="AlaDh_PNT_N"/>
    <property type="match status" value="1"/>
</dbReference>
<evidence type="ECO:0000256" key="4">
    <source>
        <dbReference type="ARBA" id="ARBA00023027"/>
    </source>
</evidence>
<reference evidence="7" key="1">
    <citation type="submission" date="2018-06" db="EMBL/GenBank/DDBJ databases">
        <authorList>
            <person name="Zhirakovskaya E."/>
        </authorList>
    </citation>
    <scope>NUCLEOTIDE SEQUENCE</scope>
</reference>
<dbReference type="Pfam" id="PF01262">
    <property type="entry name" value="AlaDh_PNT_C"/>
    <property type="match status" value="1"/>
</dbReference>
<dbReference type="NCBIfam" id="TIGR00518">
    <property type="entry name" value="alaDH"/>
    <property type="match status" value="1"/>
</dbReference>
<name>A0A3B1DLD7_9ZZZZ</name>
<organism evidence="7">
    <name type="scientific">hydrothermal vent metagenome</name>
    <dbReference type="NCBI Taxonomy" id="652676"/>
    <lineage>
        <taxon>unclassified sequences</taxon>
        <taxon>metagenomes</taxon>
        <taxon>ecological metagenomes</taxon>
    </lineage>
</organism>
<dbReference type="InterPro" id="IPR007698">
    <property type="entry name" value="AlaDH/PNT_NAD(H)-bd"/>
</dbReference>
<dbReference type="SUPFAM" id="SSF51735">
    <property type="entry name" value="NAD(P)-binding Rossmann-fold domains"/>
    <property type="match status" value="1"/>
</dbReference>
<keyword evidence="4" id="KW-0520">NAD</keyword>
<comment type="similarity">
    <text evidence="1">Belongs to the AlaDH/PNT family.</text>
</comment>
<dbReference type="GO" id="GO:0000286">
    <property type="term" value="F:alanine dehydrogenase activity"/>
    <property type="evidence" value="ECO:0007669"/>
    <property type="project" value="UniProtKB-EC"/>
</dbReference>
<dbReference type="GO" id="GO:0042853">
    <property type="term" value="P:L-alanine catabolic process"/>
    <property type="evidence" value="ECO:0007669"/>
    <property type="project" value="InterPro"/>
</dbReference>
<dbReference type="PANTHER" id="PTHR42795">
    <property type="entry name" value="ALANINE DEHYDROGENASE"/>
    <property type="match status" value="1"/>
</dbReference>
<dbReference type="PIRSF" id="PIRSF000183">
    <property type="entry name" value="Alanine_dh"/>
    <property type="match status" value="1"/>
</dbReference>